<reference evidence="5" key="1">
    <citation type="submission" date="2022-03" db="EMBL/GenBank/DDBJ databases">
        <authorList>
            <person name="Lindestad O."/>
        </authorList>
    </citation>
    <scope>NUCLEOTIDE SEQUENCE</scope>
</reference>
<dbReference type="InterPro" id="IPR055096">
    <property type="entry name" value="Ig_NUP210_1st"/>
</dbReference>
<comment type="caution">
    <text evidence="5">The sequence shown here is derived from an EMBL/GenBank/DDBJ whole genome shotgun (WGS) entry which is preliminary data.</text>
</comment>
<keyword evidence="1" id="KW-0472">Membrane</keyword>
<dbReference type="InterPro" id="IPR045197">
    <property type="entry name" value="NUP210-like"/>
</dbReference>
<dbReference type="EMBL" id="CAKXAJ010025178">
    <property type="protein sequence ID" value="CAH2236052.1"/>
    <property type="molecule type" value="Genomic_DNA"/>
</dbReference>
<evidence type="ECO:0000313" key="6">
    <source>
        <dbReference type="Proteomes" id="UP000838756"/>
    </source>
</evidence>
<feature type="signal peptide" evidence="2">
    <location>
        <begin position="1"/>
        <end position="23"/>
    </location>
</feature>
<feature type="chain" id="PRO_5035935417" evidence="2">
    <location>
        <begin position="24"/>
        <end position="1513"/>
    </location>
</feature>
<feature type="domain" description="NUP210 Ig-like" evidence="3">
    <location>
        <begin position="24"/>
        <end position="113"/>
    </location>
</feature>
<evidence type="ECO:0000259" key="4">
    <source>
        <dbReference type="Pfam" id="PF22969"/>
    </source>
</evidence>
<evidence type="ECO:0000256" key="2">
    <source>
        <dbReference type="SAM" id="SignalP"/>
    </source>
</evidence>
<feature type="domain" description="NUP210 Ig-like" evidence="4">
    <location>
        <begin position="123"/>
        <end position="220"/>
    </location>
</feature>
<feature type="transmembrane region" description="Helical" evidence="1">
    <location>
        <begin position="1422"/>
        <end position="1443"/>
    </location>
</feature>
<gene>
    <name evidence="5" type="primary">jg7343</name>
    <name evidence="5" type="ORF">PAEG_LOCUS13547</name>
</gene>
<dbReference type="InterPro" id="IPR055097">
    <property type="entry name" value="Ig_NUP210_2nd"/>
</dbReference>
<evidence type="ECO:0000256" key="1">
    <source>
        <dbReference type="SAM" id="Phobius"/>
    </source>
</evidence>
<dbReference type="Proteomes" id="UP000838756">
    <property type="component" value="Unassembled WGS sequence"/>
</dbReference>
<protein>
    <submittedName>
        <fullName evidence="5">Jg7343 protein</fullName>
    </submittedName>
</protein>
<evidence type="ECO:0000259" key="3">
    <source>
        <dbReference type="Pfam" id="PF22967"/>
    </source>
</evidence>
<evidence type="ECO:0000313" key="5">
    <source>
        <dbReference type="EMBL" id="CAH2236052.1"/>
    </source>
</evidence>
<dbReference type="OrthoDB" id="361283at2759"/>
<dbReference type="GO" id="GO:0005643">
    <property type="term" value="C:nuclear pore"/>
    <property type="evidence" value="ECO:0007669"/>
    <property type="project" value="TreeGrafter"/>
</dbReference>
<keyword evidence="1" id="KW-0812">Transmembrane</keyword>
<dbReference type="Pfam" id="PF22967">
    <property type="entry name" value="Ig_NUP210_1st"/>
    <property type="match status" value="1"/>
</dbReference>
<dbReference type="PANTHER" id="PTHR23019:SF0">
    <property type="entry name" value="NUCLEAR PORE MEMBRANE GLYCOPROTEIN 210"/>
    <property type="match status" value="1"/>
</dbReference>
<accession>A0A8S4RG74</accession>
<proteinExistence type="predicted"/>
<name>A0A8S4RG74_9NEOP</name>
<keyword evidence="6" id="KW-1185">Reference proteome</keyword>
<organism evidence="5 6">
    <name type="scientific">Pararge aegeria aegeria</name>
    <dbReference type="NCBI Taxonomy" id="348720"/>
    <lineage>
        <taxon>Eukaryota</taxon>
        <taxon>Metazoa</taxon>
        <taxon>Ecdysozoa</taxon>
        <taxon>Arthropoda</taxon>
        <taxon>Hexapoda</taxon>
        <taxon>Insecta</taxon>
        <taxon>Pterygota</taxon>
        <taxon>Neoptera</taxon>
        <taxon>Endopterygota</taxon>
        <taxon>Lepidoptera</taxon>
        <taxon>Glossata</taxon>
        <taxon>Ditrysia</taxon>
        <taxon>Papilionoidea</taxon>
        <taxon>Nymphalidae</taxon>
        <taxon>Satyrinae</taxon>
        <taxon>Satyrini</taxon>
        <taxon>Parargina</taxon>
        <taxon>Pararge</taxon>
    </lineage>
</organism>
<keyword evidence="1" id="KW-1133">Transmembrane helix</keyword>
<dbReference type="Pfam" id="PF22969">
    <property type="entry name" value="Ig_NUP210_2nd"/>
    <property type="match status" value="1"/>
</dbReference>
<keyword evidence="2" id="KW-0732">Signal</keyword>
<sequence>MRRSGHAFVILLALYFCKLSCDCAKINTPRVLLPWFENLNVNFTFEIIGGGCYSWSTSRDDIIDLEALYDDTWGHCSRAARVTVSNTCVPPGSVIIFAEEVDTGEILRGDVDIAKITSLKIVSTTWKLYLEEAPEAFEVVANDDQDNTFSTLEGVSFTWSIENVGSTYGDEPLVTLVRWSDTDYEAPKGIAELEAQGLRSHSVLLYGQAMGESQVTVCLGKICTSSNLHVAASVVLTPAVAYVAPGDSLCYKVVRVRAGRLTIQDVADTLYTMTVDNTGVAILEDSISLVRGTQLGTSHLYLIVISAVPDLIKVSSSGFARVGRLHQLHLALTATHPATGELYNFHTCDCGSFAVSLLEGPEPQNVTAASWLQPVGLNLYIPYFKSSHGFSRRTLFQMVHVAFFSASGVLAVCPRCEFRAAGRALPHGSPYAPHPRYCGRQQAAALVGATLPVLAEGEALVSQSSEPRVAELTNREGLAPHRYPDAQLFTFKCRRQGEAHLKLISFMDEEQEFVDFEAVCAPHVSRIRLEPPDTPGNCSGGPRVWLRPYQEVSVKVTLQDAIGRELLDEEGPSLSWEIQPYHVGIEYRSSDRLFVETNPEFAKVPVPHKYYQVTVFPALRIVPEHTRLPAGGRVQLRHVGGPPSHLATLTYHATQGKTHMQVSSSGLVQGVSTGSSRVKLVASDFANVELAGAEAEIEVVPITNLRVRAATQTLLVGRPGPVWIQAAGLSATALMSLQPSPRVTWSLRDPTAARLYTTHADDQNQHVLKLIKIPRRERSFFLINLKYEKGAFYREVLLFPQIAESRLWDSTIEILGVSDIRTSIDGLSREFNTGDRLSIAAGSTVRLKSLPRGSWSAYEDGSFEVKNNGDVVAVRPGHGVIFVKHKDDRNNIDRQSVIHVEVSKPHYCTAEPSGEEESAARLVLRNSLGRELLAPQANVSLGSPFAAHVRRAVDRLKTYTHIAESRLWDSTIEILGVSDIRTSIDGLSREFNTGDRLSIAAGSTVRLKSLPRGSWSAYEDGSFEVKNNGDVVAVRPGHGVIFVKHKDDRNNIDRQSVIHVEVSKPHYCTAEPSGEEESAARLVLRNSLGRELLAPQANVSLGSPFAAHVRRAVDSALGDELLIAGMEVGGAFLSFQSSIGGVTVNDEVWVTSTDSYANRVIATGSWAVCVEGVGWRAPPSIRLYPGAGVTLAILTQDASARHVLRLDRPASTYIIHQIPVQKMEFISGEWPASLVPLSIEASGLTSNPLICTEEQKYALEDVQVELPYSCRTKAPHTAQPILDINTGQLGCTIIPATLIREASEVELCAEWGVARTCTKVQLLPLVQVSSMKLSLQSQPTSFTVTGHPHALKLVRMTTSPGLKLDIDTKDGEISVLINSESVTCGIGWVNVVSKLTSQEIKVEVERECEVGCGTLLGAIFSLIRPFLPTLVTIVALAAGYTYIQSRLQQKGQIKLPTEPAQTVLAVTPPQRNRTWSRSPYASAGPAAPVYGDSSMLPDASFSPNSTRIHSRFL</sequence>
<dbReference type="PANTHER" id="PTHR23019">
    <property type="entry name" value="NUCLEAR PORE MEMBRANE GLYCOPROTEIN GP210-RELATED"/>
    <property type="match status" value="1"/>
</dbReference>